<dbReference type="EMBL" id="LJTC01000014">
    <property type="protein sequence ID" value="KPM81342.1"/>
    <property type="molecule type" value="Genomic_DNA"/>
</dbReference>
<dbReference type="InterPro" id="IPR001680">
    <property type="entry name" value="WD40_rpt"/>
</dbReference>
<dbReference type="Pfam" id="PF00400">
    <property type="entry name" value="WD40"/>
    <property type="match status" value="1"/>
</dbReference>
<dbReference type="PROSITE" id="PS00678">
    <property type="entry name" value="WD_REPEATS_1"/>
    <property type="match status" value="1"/>
</dbReference>
<dbReference type="RefSeq" id="WP_054554489.1">
    <property type="nucleotide sequence ID" value="NZ_LJTC01000014.1"/>
</dbReference>
<keyword evidence="2" id="KW-0677">Repeat</keyword>
<feature type="repeat" description="WD" evidence="3">
    <location>
        <begin position="198"/>
        <end position="239"/>
    </location>
</feature>
<evidence type="ECO:0000256" key="1">
    <source>
        <dbReference type="ARBA" id="ARBA00022574"/>
    </source>
</evidence>
<dbReference type="InterPro" id="IPR050505">
    <property type="entry name" value="WDR55/POC1"/>
</dbReference>
<dbReference type="PANTHER" id="PTHR44019">
    <property type="entry name" value="WD REPEAT-CONTAINING PROTEIN 55"/>
    <property type="match status" value="1"/>
</dbReference>
<evidence type="ECO:0000256" key="2">
    <source>
        <dbReference type="ARBA" id="ARBA00022737"/>
    </source>
</evidence>
<feature type="repeat" description="WD" evidence="3">
    <location>
        <begin position="242"/>
        <end position="283"/>
    </location>
</feature>
<reference evidence="4 5" key="1">
    <citation type="submission" date="2015-09" db="EMBL/GenBank/DDBJ databases">
        <title>Draft Genome Sequence of Pseudoalteromonas lipolytica UCD-48B.</title>
        <authorList>
            <person name="Krusor M."/>
            <person name="Coil D.A."/>
            <person name="Lang J.M."/>
            <person name="Eisen J.A."/>
            <person name="Alexiev A."/>
        </authorList>
    </citation>
    <scope>NUCLEOTIDE SEQUENCE [LARGE SCALE GENOMIC DNA]</scope>
    <source>
        <strain evidence="4 5">UCD-48B</strain>
    </source>
</reference>
<comment type="caution">
    <text evidence="4">The sequence shown here is derived from an EMBL/GenBank/DDBJ whole genome shotgun (WGS) entry which is preliminary data.</text>
</comment>
<dbReference type="SMART" id="SM00320">
    <property type="entry name" value="WD40"/>
    <property type="match status" value="5"/>
</dbReference>
<dbReference type="InterPro" id="IPR015943">
    <property type="entry name" value="WD40/YVTN_repeat-like_dom_sf"/>
</dbReference>
<dbReference type="Proteomes" id="UP000050378">
    <property type="component" value="Unassembled WGS sequence"/>
</dbReference>
<dbReference type="InterPro" id="IPR011047">
    <property type="entry name" value="Quinoprotein_ADH-like_sf"/>
</dbReference>
<evidence type="ECO:0000313" key="5">
    <source>
        <dbReference type="Proteomes" id="UP000050378"/>
    </source>
</evidence>
<dbReference type="Gene3D" id="2.130.10.10">
    <property type="entry name" value="YVTN repeat-like/Quinoprotein amine dehydrogenase"/>
    <property type="match status" value="2"/>
</dbReference>
<dbReference type="InterPro" id="IPR019775">
    <property type="entry name" value="WD40_repeat_CS"/>
</dbReference>
<dbReference type="PROSITE" id="PS50082">
    <property type="entry name" value="WD_REPEATS_2"/>
    <property type="match status" value="3"/>
</dbReference>
<accession>A0A0P7DKW2</accession>
<keyword evidence="1 3" id="KW-0853">WD repeat</keyword>
<gene>
    <name evidence="4" type="ORF">AOG27_18600</name>
</gene>
<evidence type="ECO:0000313" key="4">
    <source>
        <dbReference type="EMBL" id="KPM81342.1"/>
    </source>
</evidence>
<dbReference type="STRING" id="570156.AOG27_18600"/>
<dbReference type="PROSITE" id="PS51257">
    <property type="entry name" value="PROKAR_LIPOPROTEIN"/>
    <property type="match status" value="1"/>
</dbReference>
<proteinExistence type="predicted"/>
<dbReference type="AlphaFoldDB" id="A0A0P7DKW2"/>
<dbReference type="PANTHER" id="PTHR44019:SF8">
    <property type="entry name" value="POC1 CENTRIOLAR PROTEIN HOMOLOG"/>
    <property type="match status" value="1"/>
</dbReference>
<protein>
    <submittedName>
        <fullName evidence="4">Uncharacterized protein</fullName>
    </submittedName>
</protein>
<name>A0A0P7DKW2_9GAMM</name>
<organism evidence="4 5">
    <name type="scientific">Pseudoalteromonas lipolytica</name>
    <dbReference type="NCBI Taxonomy" id="570156"/>
    <lineage>
        <taxon>Bacteria</taxon>
        <taxon>Pseudomonadati</taxon>
        <taxon>Pseudomonadota</taxon>
        <taxon>Gammaproteobacteria</taxon>
        <taxon>Alteromonadales</taxon>
        <taxon>Pseudoalteromonadaceae</taxon>
        <taxon>Pseudoalteromonas</taxon>
    </lineage>
</organism>
<dbReference type="PROSITE" id="PS50294">
    <property type="entry name" value="WD_REPEATS_REGION"/>
    <property type="match status" value="1"/>
</dbReference>
<dbReference type="OrthoDB" id="6192037at2"/>
<dbReference type="SUPFAM" id="SSF50998">
    <property type="entry name" value="Quinoprotein alcohol dehydrogenase-like"/>
    <property type="match status" value="1"/>
</dbReference>
<dbReference type="PATRIC" id="fig|570156.3.peg.1643"/>
<feature type="repeat" description="WD" evidence="3">
    <location>
        <begin position="157"/>
        <end position="198"/>
    </location>
</feature>
<sequence length="332" mass="37165">MSIFRTFLYLLSLCLVVACSEQHEQSTARYEHAAKGAFASALSHDGKYSLISSIHHGVALWDNQQQVLKYQWFQQQAQDSLVHTVAISYDNSHAVTAEKSTFAVWNIATGNNTGYYKIHASTIRDIAISNQGRSVLYGRADGVVVYLDLESGRRIEFLGHQEKVNVVDLSPNGHYAISGSNDYVAYFWDTRTGQVIHRFNHPSRVTQVALDPQGRYAFTADSMKQANVWQLTTGDLVSKLAYIARQKIFTAVRFNDEGTLIATGSPNRLVDLWQLESGKKLQTWQVIPREGSRPKSAVVLDVAFTDNNQALLTESSSGFAESFNLRESNEYN</sequence>
<evidence type="ECO:0000256" key="3">
    <source>
        <dbReference type="PROSITE-ProRule" id="PRU00221"/>
    </source>
</evidence>